<evidence type="ECO:0000313" key="1">
    <source>
        <dbReference type="EMBL" id="SVB14478.1"/>
    </source>
</evidence>
<gene>
    <name evidence="1" type="ORF">METZ01_LOCUS167332</name>
</gene>
<proteinExistence type="predicted"/>
<name>A0A382BKZ5_9ZZZZ</name>
<feature type="non-terminal residue" evidence="1">
    <location>
        <position position="1"/>
    </location>
</feature>
<reference evidence="1" key="1">
    <citation type="submission" date="2018-05" db="EMBL/GenBank/DDBJ databases">
        <authorList>
            <person name="Lanie J.A."/>
            <person name="Ng W.-L."/>
            <person name="Kazmierczak K.M."/>
            <person name="Andrzejewski T.M."/>
            <person name="Davidsen T.M."/>
            <person name="Wayne K.J."/>
            <person name="Tettelin H."/>
            <person name="Glass J.I."/>
            <person name="Rusch D."/>
            <person name="Podicherti R."/>
            <person name="Tsui H.-C.T."/>
            <person name="Winkler M.E."/>
        </authorList>
    </citation>
    <scope>NUCLEOTIDE SEQUENCE</scope>
</reference>
<sequence>VVWTVHGVGTFPIHELAVTTMIPSPEEADPSQLVFGATQQVMSPQRGNQFLITVAKNRVEVVPLFPAGEVATTLFVADLPTTSISGEESHVSAFSDEIL</sequence>
<organism evidence="1">
    <name type="scientific">marine metagenome</name>
    <dbReference type="NCBI Taxonomy" id="408172"/>
    <lineage>
        <taxon>unclassified sequences</taxon>
        <taxon>metagenomes</taxon>
        <taxon>ecological metagenomes</taxon>
    </lineage>
</organism>
<dbReference type="EMBL" id="UINC01030305">
    <property type="protein sequence ID" value="SVB14478.1"/>
    <property type="molecule type" value="Genomic_DNA"/>
</dbReference>
<protein>
    <submittedName>
        <fullName evidence="1">Uncharacterized protein</fullName>
    </submittedName>
</protein>
<accession>A0A382BKZ5</accession>
<dbReference type="AlphaFoldDB" id="A0A382BKZ5"/>